<feature type="transmembrane region" description="Helical" evidence="2">
    <location>
        <begin position="161"/>
        <end position="179"/>
    </location>
</feature>
<evidence type="ECO:0000313" key="4">
    <source>
        <dbReference type="EMBL" id="SBT03288.1"/>
    </source>
</evidence>
<evidence type="ECO:0000313" key="5">
    <source>
        <dbReference type="Proteomes" id="UP000199169"/>
    </source>
</evidence>
<evidence type="ECO:0000256" key="2">
    <source>
        <dbReference type="SAM" id="Phobius"/>
    </source>
</evidence>
<evidence type="ECO:0000259" key="3">
    <source>
        <dbReference type="SMART" id="SM00382"/>
    </source>
</evidence>
<dbReference type="STRING" id="1860102.ACCAA_100017"/>
<keyword evidence="2" id="KW-1133">Transmembrane helix</keyword>
<keyword evidence="5" id="KW-1185">Reference proteome</keyword>
<dbReference type="Proteomes" id="UP000199169">
    <property type="component" value="Unassembled WGS sequence"/>
</dbReference>
<organism evidence="4 5">
    <name type="scientific">Candidatus Accumulibacter aalborgensis</name>
    <dbReference type="NCBI Taxonomy" id="1860102"/>
    <lineage>
        <taxon>Bacteria</taxon>
        <taxon>Pseudomonadati</taxon>
        <taxon>Pseudomonadota</taxon>
        <taxon>Betaproteobacteria</taxon>
        <taxon>Candidatus Accumulibacter</taxon>
    </lineage>
</organism>
<dbReference type="SUPFAM" id="SSF52540">
    <property type="entry name" value="P-loop containing nucleoside triphosphate hydrolases"/>
    <property type="match status" value="1"/>
</dbReference>
<dbReference type="AlphaFoldDB" id="A0A1A8XH72"/>
<dbReference type="Gene3D" id="3.40.50.300">
    <property type="entry name" value="P-loop containing nucleotide triphosphate hydrolases"/>
    <property type="match status" value="1"/>
</dbReference>
<keyword evidence="2" id="KW-0472">Membrane</keyword>
<reference evidence="4 5" key="1">
    <citation type="submission" date="2016-06" db="EMBL/GenBank/DDBJ databases">
        <authorList>
            <person name="Kjaerup R.B."/>
            <person name="Dalgaard T.S."/>
            <person name="Juul-Madsen H.R."/>
        </authorList>
    </citation>
    <scope>NUCLEOTIDE SEQUENCE [LARGE SCALE GENOMIC DNA]</scope>
    <source>
        <strain evidence="4">3</strain>
    </source>
</reference>
<accession>A0A1A8XH72</accession>
<protein>
    <submittedName>
        <fullName evidence="4">AAA ATPase</fullName>
    </submittedName>
</protein>
<feature type="domain" description="AAA+ ATPase" evidence="3">
    <location>
        <begin position="357"/>
        <end position="512"/>
    </location>
</feature>
<dbReference type="CDD" id="cd00267">
    <property type="entry name" value="ABC_ATPase"/>
    <property type="match status" value="1"/>
</dbReference>
<dbReference type="RefSeq" id="WP_186405362.1">
    <property type="nucleotide sequence ID" value="NZ_FLQX01000002.1"/>
</dbReference>
<feature type="transmembrane region" description="Helical" evidence="2">
    <location>
        <begin position="244"/>
        <end position="265"/>
    </location>
</feature>
<evidence type="ECO:0000256" key="1">
    <source>
        <dbReference type="SAM" id="MobiDB-lite"/>
    </source>
</evidence>
<feature type="transmembrane region" description="Helical" evidence="2">
    <location>
        <begin position="138"/>
        <end position="155"/>
    </location>
</feature>
<gene>
    <name evidence="4" type="ORF">ACCAA_100017</name>
</gene>
<dbReference type="InterPro" id="IPR003593">
    <property type="entry name" value="AAA+_ATPase"/>
</dbReference>
<name>A0A1A8XH72_9PROT</name>
<proteinExistence type="predicted"/>
<dbReference type="EMBL" id="FLQX01000002">
    <property type="protein sequence ID" value="SBT03288.1"/>
    <property type="molecule type" value="Genomic_DNA"/>
</dbReference>
<feature type="region of interest" description="Disordered" evidence="1">
    <location>
        <begin position="499"/>
        <end position="518"/>
    </location>
</feature>
<dbReference type="SMART" id="SM00382">
    <property type="entry name" value="AAA"/>
    <property type="match status" value="1"/>
</dbReference>
<dbReference type="InterPro" id="IPR027417">
    <property type="entry name" value="P-loop_NTPase"/>
</dbReference>
<sequence>MSVPSAATFQPLDFLRFFLGPAAVSMLVLIIAQEASGAVTTWLVIEIARDITEEHVSAGAFIAIIVAQTVSYIAGAVSWIFAERAGFGAYGRYMLYFARRNRFQTALLAEQSVREQVEPFLTSEAFDICFDLIYNLQFYLRLFFLMLFNSLVLGFEIDVGLPISFAVAFTILITLQWLLRRPLAVAFLHNQRMTNRMRARTYNAWDNIFSGNRYNFALWHRDFRQRLSDAVVAQIRAILAREGWAAISGVIALVVVLSTTAWVAIQDQGNTALLIALAATLPRQIEMTLDMHQLTTGMTDLISVWTRIKGVCEHIQPPPDADFLDRIGFGRLVFKEGEQEHDCSSLADAVQYVLSMPTGLVALRGGNGSGKSTLLAALKGQLRGQAFYWPTHDRLAFEFNASAGAGDGPSWLAVADDADLEGEAEDAADLNAEEESALKKGYSSGERQLRVLREVVAKTNHPLYLLDEWDANLDAANRSAAAALVEQLAQRARVLEISHRDRRDGQTHGAGRRESDQV</sequence>
<keyword evidence="2" id="KW-0812">Transmembrane</keyword>
<feature type="transmembrane region" description="Helical" evidence="2">
    <location>
        <begin position="61"/>
        <end position="82"/>
    </location>
</feature>